<evidence type="ECO:0000313" key="3">
    <source>
        <dbReference type="Proteomes" id="UP000249061"/>
    </source>
</evidence>
<accession>A0A2W5UXZ0</accession>
<reference evidence="2 3" key="1">
    <citation type="submission" date="2017-08" db="EMBL/GenBank/DDBJ databases">
        <title>Infants hospitalized years apart are colonized by the same room-sourced microbial strains.</title>
        <authorList>
            <person name="Brooks B."/>
            <person name="Olm M.R."/>
            <person name="Firek B.A."/>
            <person name="Baker R."/>
            <person name="Thomas B.C."/>
            <person name="Morowitz M.J."/>
            <person name="Banfield J.F."/>
        </authorList>
    </citation>
    <scope>NUCLEOTIDE SEQUENCE [LARGE SCALE GENOMIC DNA]</scope>
    <source>
        <strain evidence="2">S2_003_000_R2_14</strain>
    </source>
</reference>
<dbReference type="AlphaFoldDB" id="A0A2W5UXZ0"/>
<feature type="region of interest" description="Disordered" evidence="1">
    <location>
        <begin position="247"/>
        <end position="267"/>
    </location>
</feature>
<protein>
    <submittedName>
        <fullName evidence="2">Uncharacterized protein</fullName>
    </submittedName>
</protein>
<gene>
    <name evidence="2" type="ORF">DI536_25510</name>
</gene>
<proteinExistence type="predicted"/>
<evidence type="ECO:0000256" key="1">
    <source>
        <dbReference type="SAM" id="MobiDB-lite"/>
    </source>
</evidence>
<dbReference type="Proteomes" id="UP000249061">
    <property type="component" value="Unassembled WGS sequence"/>
</dbReference>
<organism evidence="2 3">
    <name type="scientific">Archangium gephyra</name>
    <dbReference type="NCBI Taxonomy" id="48"/>
    <lineage>
        <taxon>Bacteria</taxon>
        <taxon>Pseudomonadati</taxon>
        <taxon>Myxococcota</taxon>
        <taxon>Myxococcia</taxon>
        <taxon>Myxococcales</taxon>
        <taxon>Cystobacterineae</taxon>
        <taxon>Archangiaceae</taxon>
        <taxon>Archangium</taxon>
    </lineage>
</organism>
<name>A0A2W5UXZ0_9BACT</name>
<sequence length="267" mass="29072">MAAVDDVVAVTVKAKWISTDAPTEASLLAEAAALGDAFPEVTSHAADLIADAEELLRARGDAADLQARGYRVSDGQFERVKVLMQLLVPLHAAQNRQVEASKAKTASAEEARARLIAIRGELGLIGRAAGLPASVFSLETSSTQRLNVVMMKMEEVLENVRAYRDHLPDKTRLDKLVTEARTLIDEQKGLRRDARLLRTDTHLDGRKTARLERLLMDVLQHLSAQGLAAYSGDKQREPLYRLDHVYGRKASKVGDPGAGDTTSSPEA</sequence>
<dbReference type="EMBL" id="QFQP01000026">
    <property type="protein sequence ID" value="PZR08264.1"/>
    <property type="molecule type" value="Genomic_DNA"/>
</dbReference>
<evidence type="ECO:0000313" key="2">
    <source>
        <dbReference type="EMBL" id="PZR08264.1"/>
    </source>
</evidence>
<comment type="caution">
    <text evidence="2">The sequence shown here is derived from an EMBL/GenBank/DDBJ whole genome shotgun (WGS) entry which is preliminary data.</text>
</comment>